<dbReference type="PANTHER" id="PTHR34293">
    <property type="entry name" value="HTH-TYPE TRANSCRIPTIONAL REGULATOR TRMBL2"/>
    <property type="match status" value="1"/>
</dbReference>
<dbReference type="GO" id="GO:0003677">
    <property type="term" value="F:DNA binding"/>
    <property type="evidence" value="ECO:0007669"/>
    <property type="project" value="InterPro"/>
</dbReference>
<sequence>MVAEAEPVREGGTAGDPVGDLAAVGIDEDMRLVYRYVLAQGTVRVADVERDVPLTGTDPDGMLARLRAAGLINRTAGNAGEYTAVDPRVALRALTDRTAARLDRVRATIPDLAELFEQTADGGGAAGRVHVLDDPALVGAWYTRMEHEVRGEFMAFDRPPYVLADDNPVEPLVLQRGVTWRAVYAAEVLDRPGAWAEVRHAAAMGEQARVAPSLPAKLAIADRRTALVSADLDPRRPTSVVIEGGPLVDLLCEAFEAVWARSVELPADDDLADAAAPEQGPSAADRALLALLGSGAKDEAIARELGLSERTLRRRTTDLLRRLGAANRFQAGMQAVRRGWL</sequence>
<protein>
    <submittedName>
        <fullName evidence="2">Transcriptional regulator</fullName>
    </submittedName>
</protein>
<evidence type="ECO:0000259" key="1">
    <source>
        <dbReference type="SMART" id="SM00421"/>
    </source>
</evidence>
<dbReference type="InterPro" id="IPR000792">
    <property type="entry name" value="Tscrpt_reg_LuxR_C"/>
</dbReference>
<dbReference type="InterPro" id="IPR016032">
    <property type="entry name" value="Sig_transdc_resp-reg_C-effctor"/>
</dbReference>
<dbReference type="EMBL" id="BMPT01000012">
    <property type="protein sequence ID" value="GGM32050.1"/>
    <property type="molecule type" value="Genomic_DNA"/>
</dbReference>
<name>A0A8H9L4B7_9MICO</name>
<dbReference type="GO" id="GO:0006355">
    <property type="term" value="P:regulation of DNA-templated transcription"/>
    <property type="evidence" value="ECO:0007669"/>
    <property type="project" value="InterPro"/>
</dbReference>
<keyword evidence="3" id="KW-1185">Reference proteome</keyword>
<dbReference type="SUPFAM" id="SSF46894">
    <property type="entry name" value="C-terminal effector domain of the bipartite response regulators"/>
    <property type="match status" value="1"/>
</dbReference>
<dbReference type="Gene3D" id="1.10.10.10">
    <property type="entry name" value="Winged helix-like DNA-binding domain superfamily/Winged helix DNA-binding domain"/>
    <property type="match status" value="2"/>
</dbReference>
<reference evidence="2" key="2">
    <citation type="submission" date="2020-09" db="EMBL/GenBank/DDBJ databases">
        <authorList>
            <person name="Sun Q."/>
            <person name="Ohkuma M."/>
        </authorList>
    </citation>
    <scope>NUCLEOTIDE SEQUENCE</scope>
    <source>
        <strain evidence="2">JCM 3051</strain>
    </source>
</reference>
<accession>A0A8H9L4B7</accession>
<dbReference type="InterPro" id="IPR036388">
    <property type="entry name" value="WH-like_DNA-bd_sf"/>
</dbReference>
<dbReference type="AlphaFoldDB" id="A0A8H9L4B7"/>
<evidence type="ECO:0000313" key="2">
    <source>
        <dbReference type="EMBL" id="GGM32050.1"/>
    </source>
</evidence>
<dbReference type="Proteomes" id="UP000655589">
    <property type="component" value="Unassembled WGS sequence"/>
</dbReference>
<dbReference type="InterPro" id="IPR051797">
    <property type="entry name" value="TrmB-like"/>
</dbReference>
<organism evidence="2 3">
    <name type="scientific">Promicromonospora citrea</name>
    <dbReference type="NCBI Taxonomy" id="43677"/>
    <lineage>
        <taxon>Bacteria</taxon>
        <taxon>Bacillati</taxon>
        <taxon>Actinomycetota</taxon>
        <taxon>Actinomycetes</taxon>
        <taxon>Micrococcales</taxon>
        <taxon>Promicromonosporaceae</taxon>
        <taxon>Promicromonospora</taxon>
    </lineage>
</organism>
<feature type="domain" description="HTH luxR-type" evidence="1">
    <location>
        <begin position="278"/>
        <end position="335"/>
    </location>
</feature>
<dbReference type="RefSeq" id="WP_171105277.1">
    <property type="nucleotide sequence ID" value="NZ_BMPT01000012.1"/>
</dbReference>
<reference evidence="2" key="1">
    <citation type="journal article" date="2014" name="Int. J. Syst. Evol. Microbiol.">
        <title>Complete genome sequence of Corynebacterium casei LMG S-19264T (=DSM 44701T), isolated from a smear-ripened cheese.</title>
        <authorList>
            <consortium name="US DOE Joint Genome Institute (JGI-PGF)"/>
            <person name="Walter F."/>
            <person name="Albersmeier A."/>
            <person name="Kalinowski J."/>
            <person name="Ruckert C."/>
        </authorList>
    </citation>
    <scope>NUCLEOTIDE SEQUENCE</scope>
    <source>
        <strain evidence="2">JCM 3051</strain>
    </source>
</reference>
<dbReference type="SMART" id="SM00421">
    <property type="entry name" value="HTH_LUXR"/>
    <property type="match status" value="1"/>
</dbReference>
<proteinExistence type="predicted"/>
<comment type="caution">
    <text evidence="2">The sequence shown here is derived from an EMBL/GenBank/DDBJ whole genome shotgun (WGS) entry which is preliminary data.</text>
</comment>
<gene>
    <name evidence="2" type="ORF">GCM10010102_29370</name>
</gene>
<dbReference type="PANTHER" id="PTHR34293:SF1">
    <property type="entry name" value="HTH-TYPE TRANSCRIPTIONAL REGULATOR TRMBL2"/>
    <property type="match status" value="1"/>
</dbReference>
<evidence type="ECO:0000313" key="3">
    <source>
        <dbReference type="Proteomes" id="UP000655589"/>
    </source>
</evidence>